<keyword evidence="2" id="KW-1185">Reference proteome</keyword>
<name>A0ACC4BM20_POPAL</name>
<evidence type="ECO:0000313" key="1">
    <source>
        <dbReference type="EMBL" id="KAL3579051.1"/>
    </source>
</evidence>
<comment type="caution">
    <text evidence="1">The sequence shown here is derived from an EMBL/GenBank/DDBJ whole genome shotgun (WGS) entry which is preliminary data.</text>
</comment>
<gene>
    <name evidence="1" type="ORF">D5086_020555</name>
</gene>
<proteinExistence type="predicted"/>
<dbReference type="Proteomes" id="UP000309997">
    <property type="component" value="Unassembled WGS sequence"/>
</dbReference>
<sequence length="75" mass="8256">MEKYRARVKSRPPKISVPFLLSAALCTAHHIYRYCKLPRSGRSPNMAADKMGGKKELIIGIKIASSAINVLDAQS</sequence>
<organism evidence="1 2">
    <name type="scientific">Populus alba</name>
    <name type="common">White poplar</name>
    <dbReference type="NCBI Taxonomy" id="43335"/>
    <lineage>
        <taxon>Eukaryota</taxon>
        <taxon>Viridiplantae</taxon>
        <taxon>Streptophyta</taxon>
        <taxon>Embryophyta</taxon>
        <taxon>Tracheophyta</taxon>
        <taxon>Spermatophyta</taxon>
        <taxon>Magnoliopsida</taxon>
        <taxon>eudicotyledons</taxon>
        <taxon>Gunneridae</taxon>
        <taxon>Pentapetalae</taxon>
        <taxon>rosids</taxon>
        <taxon>fabids</taxon>
        <taxon>Malpighiales</taxon>
        <taxon>Salicaceae</taxon>
        <taxon>Saliceae</taxon>
        <taxon>Populus</taxon>
    </lineage>
</organism>
<reference evidence="1 2" key="1">
    <citation type="journal article" date="2024" name="Plant Biotechnol. J.">
        <title>Genome and CRISPR/Cas9 system of a widespread forest tree (Populus alba) in the world.</title>
        <authorList>
            <person name="Liu Y.J."/>
            <person name="Jiang P.F."/>
            <person name="Han X.M."/>
            <person name="Li X.Y."/>
            <person name="Wang H.M."/>
            <person name="Wang Y.J."/>
            <person name="Wang X.X."/>
            <person name="Zeng Q.Y."/>
        </authorList>
    </citation>
    <scope>NUCLEOTIDE SEQUENCE [LARGE SCALE GENOMIC DNA]</scope>
    <source>
        <strain evidence="2">cv. PAL-ZL1</strain>
    </source>
</reference>
<protein>
    <submittedName>
        <fullName evidence="1">Uncharacterized protein</fullName>
    </submittedName>
</protein>
<evidence type="ECO:0000313" key="2">
    <source>
        <dbReference type="Proteomes" id="UP000309997"/>
    </source>
</evidence>
<accession>A0ACC4BM20</accession>
<dbReference type="EMBL" id="RCHU02000010">
    <property type="protein sequence ID" value="KAL3579051.1"/>
    <property type="molecule type" value="Genomic_DNA"/>
</dbReference>